<proteinExistence type="predicted"/>
<comment type="caution">
    <text evidence="1">The sequence shown here is derived from an EMBL/GenBank/DDBJ whole genome shotgun (WGS) entry which is preliminary data.</text>
</comment>
<sequence length="94" mass="10765">MLNPVTSEPEKIAPYKEEKLGLVRAQGDKGHVFKSRLRELEKYADPSPAELRCKLDSIESRLAVKEERLMEVELLLEAEGRLVQKLETKASMDR</sequence>
<dbReference type="AlphaFoldDB" id="A0A3S5B1U0"/>
<accession>A0A3S5B1U0</accession>
<dbReference type="EMBL" id="CAAALY010247112">
    <property type="protein sequence ID" value="VEL34161.1"/>
    <property type="molecule type" value="Genomic_DNA"/>
</dbReference>
<name>A0A3S5B1U0_9PLAT</name>
<reference evidence="1" key="1">
    <citation type="submission" date="2018-11" db="EMBL/GenBank/DDBJ databases">
        <authorList>
            <consortium name="Pathogen Informatics"/>
        </authorList>
    </citation>
    <scope>NUCLEOTIDE SEQUENCE</scope>
</reference>
<gene>
    <name evidence="1" type="ORF">PXEA_LOCUS27601</name>
</gene>
<evidence type="ECO:0000313" key="1">
    <source>
        <dbReference type="EMBL" id="VEL34161.1"/>
    </source>
</evidence>
<keyword evidence="2" id="KW-1185">Reference proteome</keyword>
<evidence type="ECO:0000313" key="2">
    <source>
        <dbReference type="Proteomes" id="UP000784294"/>
    </source>
</evidence>
<protein>
    <submittedName>
        <fullName evidence="1">Uncharacterized protein</fullName>
    </submittedName>
</protein>
<organism evidence="1 2">
    <name type="scientific">Protopolystoma xenopodis</name>
    <dbReference type="NCBI Taxonomy" id="117903"/>
    <lineage>
        <taxon>Eukaryota</taxon>
        <taxon>Metazoa</taxon>
        <taxon>Spiralia</taxon>
        <taxon>Lophotrochozoa</taxon>
        <taxon>Platyhelminthes</taxon>
        <taxon>Monogenea</taxon>
        <taxon>Polyopisthocotylea</taxon>
        <taxon>Polystomatidea</taxon>
        <taxon>Polystomatidae</taxon>
        <taxon>Protopolystoma</taxon>
    </lineage>
</organism>
<dbReference type="Proteomes" id="UP000784294">
    <property type="component" value="Unassembled WGS sequence"/>
</dbReference>